<name>A0ABQ5FM05_9ASTR</name>
<organism evidence="3 4">
    <name type="scientific">Tanacetum coccineum</name>
    <dbReference type="NCBI Taxonomy" id="301880"/>
    <lineage>
        <taxon>Eukaryota</taxon>
        <taxon>Viridiplantae</taxon>
        <taxon>Streptophyta</taxon>
        <taxon>Embryophyta</taxon>
        <taxon>Tracheophyta</taxon>
        <taxon>Spermatophyta</taxon>
        <taxon>Magnoliopsida</taxon>
        <taxon>eudicotyledons</taxon>
        <taxon>Gunneridae</taxon>
        <taxon>Pentapetalae</taxon>
        <taxon>asterids</taxon>
        <taxon>campanulids</taxon>
        <taxon>Asterales</taxon>
        <taxon>Asteraceae</taxon>
        <taxon>Asteroideae</taxon>
        <taxon>Anthemideae</taxon>
        <taxon>Anthemidinae</taxon>
        <taxon>Tanacetum</taxon>
    </lineage>
</organism>
<protein>
    <submittedName>
        <fullName evidence="3">Uncharacterized protein</fullName>
    </submittedName>
</protein>
<keyword evidence="4" id="KW-1185">Reference proteome</keyword>
<feature type="region of interest" description="Disordered" evidence="2">
    <location>
        <begin position="665"/>
        <end position="690"/>
    </location>
</feature>
<feature type="region of interest" description="Disordered" evidence="2">
    <location>
        <begin position="177"/>
        <end position="203"/>
    </location>
</feature>
<sequence>MQDNAKESCIVSFQLLHSHLKALSNNDFKGTSIGGGFERAFTALFDQDVQTFTCSMLLNLDQLEKQLDKEEFQETGSMDAFRVLKTQFQMFINFRYYFADDDSLMIRKYFLAYTRTEVRQFRDTLVKHMESVKESIQERAKHKREYDKRMNDRMMQSKEGKIDSSKALNAGLIVTESNETESERHVSSSRSGNNIHTDDADINSVNDKQPMAEVQLSAEHNILANEQQHSEQSESIYDTYLLEKVDRNTTPASTYMSHRGGEIDQNAVKCQVSCPLLDPSFDNMTTKFSNQFLESENISLKKTVAQLQKDFSRMETHCVNMELKYQNEVLKNGQHGQILNETSNEANIKREINVLETRNIDLESSVARLLAENEKLNKENEHLKQTYKDLSDSIKKTSVQTKDHVDSLIVQLNCKSVENADLKAQIQEKVFANTALKNELRKLKGTSVDTKLAKSSTLGKPVLQPHRNQSVVRQPTAFKSERPRFSKPRFASQVNVKYDLPKSVTPHYFPIGRDPVLEKPYHKIAPSSSKNSSKESHGSNDMTHKYYLEEAKKKTQERDRKSTTSVMPFAKSQNTTKSCKSKPRGNNQTSRVLPTSKSSCPTTTAMPKADHSRKSSPFSDFKHFVCSTCQKCVFNANHDACIRKFLKEVQNFPKEVNSSVIQSLKTKNSNKPVEPTSHTQKPGRQIVTGNRFSPIKSSTVHEKINTPRSCLRWIPTGRIFNTAGLRWVPTGKNFTFSTTKVDCEPLNGSNKDITNPYECNQTLNVSVCTLNLSAGTSFNPKKERLKVLLLKKLMSKNQGPQGIHKQK</sequence>
<comment type="caution">
    <text evidence="3">The sequence shown here is derived from an EMBL/GenBank/DDBJ whole genome shotgun (WGS) entry which is preliminary data.</text>
</comment>
<evidence type="ECO:0000256" key="2">
    <source>
        <dbReference type="SAM" id="MobiDB-lite"/>
    </source>
</evidence>
<evidence type="ECO:0000313" key="4">
    <source>
        <dbReference type="Proteomes" id="UP001151760"/>
    </source>
</evidence>
<feature type="region of interest" description="Disordered" evidence="2">
    <location>
        <begin position="460"/>
        <end position="482"/>
    </location>
</feature>
<accession>A0ABQ5FM05</accession>
<keyword evidence="1" id="KW-0175">Coiled coil</keyword>
<evidence type="ECO:0000313" key="3">
    <source>
        <dbReference type="EMBL" id="GJT63975.1"/>
    </source>
</evidence>
<feature type="compositionally biased region" description="Polar residues" evidence="2">
    <location>
        <begin position="563"/>
        <end position="605"/>
    </location>
</feature>
<dbReference type="Proteomes" id="UP001151760">
    <property type="component" value="Unassembled WGS sequence"/>
</dbReference>
<feature type="region of interest" description="Disordered" evidence="2">
    <location>
        <begin position="551"/>
        <end position="616"/>
    </location>
</feature>
<feature type="coiled-coil region" evidence="1">
    <location>
        <begin position="352"/>
        <end position="393"/>
    </location>
</feature>
<reference evidence="3" key="1">
    <citation type="journal article" date="2022" name="Int. J. Mol. Sci.">
        <title>Draft Genome of Tanacetum Coccineum: Genomic Comparison of Closely Related Tanacetum-Family Plants.</title>
        <authorList>
            <person name="Yamashiro T."/>
            <person name="Shiraishi A."/>
            <person name="Nakayama K."/>
            <person name="Satake H."/>
        </authorList>
    </citation>
    <scope>NUCLEOTIDE SEQUENCE</scope>
</reference>
<reference evidence="3" key="2">
    <citation type="submission" date="2022-01" db="EMBL/GenBank/DDBJ databases">
        <authorList>
            <person name="Yamashiro T."/>
            <person name="Shiraishi A."/>
            <person name="Satake H."/>
            <person name="Nakayama K."/>
        </authorList>
    </citation>
    <scope>NUCLEOTIDE SEQUENCE</scope>
</reference>
<gene>
    <name evidence="3" type="ORF">Tco_1015455</name>
</gene>
<dbReference type="EMBL" id="BQNB010017505">
    <property type="protein sequence ID" value="GJT63975.1"/>
    <property type="molecule type" value="Genomic_DNA"/>
</dbReference>
<feature type="compositionally biased region" description="Basic and acidic residues" evidence="2">
    <location>
        <begin position="551"/>
        <end position="562"/>
    </location>
</feature>
<evidence type="ECO:0000256" key="1">
    <source>
        <dbReference type="SAM" id="Coils"/>
    </source>
</evidence>
<proteinExistence type="predicted"/>